<dbReference type="InterPro" id="IPR035940">
    <property type="entry name" value="CAP_sf"/>
</dbReference>
<dbReference type="RefSeq" id="WP_119766156.1">
    <property type="nucleotide sequence ID" value="NZ_QYUJ01000014.1"/>
</dbReference>
<feature type="compositionally biased region" description="Low complexity" evidence="1">
    <location>
        <begin position="78"/>
        <end position="94"/>
    </location>
</feature>
<proteinExistence type="predicted"/>
<dbReference type="AlphaFoldDB" id="A0A418VBC2"/>
<accession>A0A418VBC2</accession>
<evidence type="ECO:0000259" key="2">
    <source>
        <dbReference type="Pfam" id="PF00188"/>
    </source>
</evidence>
<protein>
    <recommendedName>
        <fullName evidence="2">SCP domain-containing protein</fullName>
    </recommendedName>
</protein>
<dbReference type="EMBL" id="QYUJ01000014">
    <property type="protein sequence ID" value="RJF73423.1"/>
    <property type="molecule type" value="Genomic_DNA"/>
</dbReference>
<dbReference type="Gene3D" id="3.40.33.10">
    <property type="entry name" value="CAP"/>
    <property type="match status" value="1"/>
</dbReference>
<evidence type="ECO:0000313" key="4">
    <source>
        <dbReference type="Proteomes" id="UP000286287"/>
    </source>
</evidence>
<organism evidence="3 4">
    <name type="scientific">Deinococcus cavernae</name>
    <dbReference type="NCBI Taxonomy" id="2320857"/>
    <lineage>
        <taxon>Bacteria</taxon>
        <taxon>Thermotogati</taxon>
        <taxon>Deinococcota</taxon>
        <taxon>Deinococci</taxon>
        <taxon>Deinococcales</taxon>
        <taxon>Deinococcaceae</taxon>
        <taxon>Deinococcus</taxon>
    </lineage>
</organism>
<feature type="region of interest" description="Disordered" evidence="1">
    <location>
        <begin position="34"/>
        <end position="126"/>
    </location>
</feature>
<evidence type="ECO:0000256" key="1">
    <source>
        <dbReference type="SAM" id="MobiDB-lite"/>
    </source>
</evidence>
<gene>
    <name evidence="3" type="ORF">D3875_19625</name>
</gene>
<comment type="caution">
    <text evidence="3">The sequence shown here is derived from an EMBL/GenBank/DDBJ whole genome shotgun (WGS) entry which is preliminary data.</text>
</comment>
<reference evidence="3 4" key="1">
    <citation type="submission" date="2018-09" db="EMBL/GenBank/DDBJ databases">
        <authorList>
            <person name="Zhu H."/>
        </authorList>
    </citation>
    <scope>NUCLEOTIDE SEQUENCE [LARGE SCALE GENOMIC DNA]</scope>
    <source>
        <strain evidence="3 4">K2S05-167</strain>
    </source>
</reference>
<dbReference type="Pfam" id="PF00188">
    <property type="entry name" value="CAP"/>
    <property type="match status" value="1"/>
</dbReference>
<sequence length="381" mass="39974">MLRHLLRLLLVAALLLAAGVLGMRQLGWLNQRAAPSLSPPEQARTAPVAPPSPVVPAAPLSPAVPEKLETPVKPPSPAASMPSTTTPPTSTRPASTPPRPVLPRAVPPAQKSGASRPPRPLAPAPLRSAPLTALNAVRALAGLPGVKAEPGWQAECDAHANYLTRTDTGSHREDPADPHYTPAGANCAHAHYYVTLRPEATATQALTYWQNGPFHLPQLLDPRLSRAAFSVKHDTAGEIHTAAVLDVKRGRTGAAKYPVRFPRPGSVLAPQALSRFEFPDALPGCPGYAHPVGAPIALLLGQGRAARRAELKINGKAAAVCLLTAQTFSGASAGDTRVGRSVLEAQGVAIALPRQPLPRAAQVHVLFQTDAGPVGWSFRTR</sequence>
<evidence type="ECO:0000313" key="3">
    <source>
        <dbReference type="EMBL" id="RJF73423.1"/>
    </source>
</evidence>
<dbReference type="OrthoDB" id="70623at2"/>
<keyword evidence="4" id="KW-1185">Reference proteome</keyword>
<dbReference type="InterPro" id="IPR014044">
    <property type="entry name" value="CAP_dom"/>
</dbReference>
<dbReference type="SUPFAM" id="SSF55797">
    <property type="entry name" value="PR-1-like"/>
    <property type="match status" value="1"/>
</dbReference>
<feature type="domain" description="SCP" evidence="2">
    <location>
        <begin position="131"/>
        <end position="237"/>
    </location>
</feature>
<dbReference type="Proteomes" id="UP000286287">
    <property type="component" value="Unassembled WGS sequence"/>
</dbReference>
<name>A0A418VBC2_9DEIO</name>